<comment type="function">
    <text evidence="5">Catalyzes the conversion of GlcNAc-PP-undecaprenol into ManNAc-GlcNAc-PP-undecaprenol, the first committed lipid intermediate in the de novo synthesis of teichoic acid.</text>
</comment>
<reference evidence="6 7" key="1">
    <citation type="journal article" date="2015" name="Genome Announc.">
        <title>Expanding the biotechnology potential of lactobacilli through comparative genomics of 213 strains and associated genera.</title>
        <authorList>
            <person name="Sun Z."/>
            <person name="Harris H.M."/>
            <person name="McCann A."/>
            <person name="Guo C."/>
            <person name="Argimon S."/>
            <person name="Zhang W."/>
            <person name="Yang X."/>
            <person name="Jeffery I.B."/>
            <person name="Cooney J.C."/>
            <person name="Kagawa T.F."/>
            <person name="Liu W."/>
            <person name="Song Y."/>
            <person name="Salvetti E."/>
            <person name="Wrobel A."/>
            <person name="Rasinkangas P."/>
            <person name="Parkhill J."/>
            <person name="Rea M.C."/>
            <person name="O'Sullivan O."/>
            <person name="Ritari J."/>
            <person name="Douillard F.P."/>
            <person name="Paul Ross R."/>
            <person name="Yang R."/>
            <person name="Briner A.E."/>
            <person name="Felis G.E."/>
            <person name="de Vos W.M."/>
            <person name="Barrangou R."/>
            <person name="Klaenhammer T.R."/>
            <person name="Caufield P.W."/>
            <person name="Cui Y."/>
            <person name="Zhang H."/>
            <person name="O'Toole P.W."/>
        </authorList>
    </citation>
    <scope>NUCLEOTIDE SEQUENCE [LARGE SCALE GENOMIC DNA]</scope>
    <source>
        <strain evidence="6 7">DSM 16991</strain>
    </source>
</reference>
<dbReference type="EMBL" id="AZFW01000030">
    <property type="protein sequence ID" value="KRM28637.1"/>
    <property type="molecule type" value="Genomic_DNA"/>
</dbReference>
<dbReference type="eggNOG" id="COG1922">
    <property type="taxonomic scope" value="Bacteria"/>
</dbReference>
<evidence type="ECO:0000256" key="5">
    <source>
        <dbReference type="HAMAP-Rule" id="MF_02070"/>
    </source>
</evidence>
<dbReference type="GeneID" id="78509723"/>
<dbReference type="GO" id="GO:0047244">
    <property type="term" value="F:N-acetylglucosaminyldiphosphoundecaprenol N-acetyl-beta-D-mannosaminyltransferase activity"/>
    <property type="evidence" value="ECO:0007669"/>
    <property type="project" value="UniProtKB-UniRule"/>
</dbReference>
<dbReference type="InterPro" id="IPR034714">
    <property type="entry name" value="TagA_TarA"/>
</dbReference>
<dbReference type="UniPathway" id="UPA00632"/>
<comment type="similarity">
    <text evidence="5">Belongs to the glycosyltransferase 26 family. TagA/TarA subfamily.</text>
</comment>
<dbReference type="PANTHER" id="PTHR34136:SF1">
    <property type="entry name" value="UDP-N-ACETYL-D-MANNOSAMINURONIC ACID TRANSFERASE"/>
    <property type="match status" value="1"/>
</dbReference>
<evidence type="ECO:0000256" key="2">
    <source>
        <dbReference type="ARBA" id="ARBA00022679"/>
    </source>
</evidence>
<dbReference type="OrthoDB" id="9771846at2"/>
<comment type="catalytic activity">
    <reaction evidence="5">
        <text>UDP-N-acetyl-alpha-D-mannosamine + N-acetyl-alpha-D-glucosaminyl-di-trans,octa-cis-undecaprenyl diphosphate = N-acetyl-beta-D-mannosaminyl-(1-&gt;4)-N-acetyl-alpha-D-glucosaminyl di-trans,octa-cis-undecaprenyl diphosphate + UDP + H(+)</text>
        <dbReference type="Rhea" id="RHEA:16053"/>
        <dbReference type="ChEBI" id="CHEBI:15378"/>
        <dbReference type="ChEBI" id="CHEBI:58223"/>
        <dbReference type="ChEBI" id="CHEBI:62959"/>
        <dbReference type="ChEBI" id="CHEBI:68623"/>
        <dbReference type="ChEBI" id="CHEBI:132210"/>
        <dbReference type="EC" id="2.4.1.187"/>
    </reaction>
</comment>
<accession>A0A0R1XG87</accession>
<dbReference type="AlphaFoldDB" id="A0A0R1XG87"/>
<comment type="caution">
    <text evidence="6">The sequence shown here is derived from an EMBL/GenBank/DDBJ whole genome shotgun (WGS) entry which is preliminary data.</text>
</comment>
<dbReference type="Pfam" id="PF03808">
    <property type="entry name" value="Glyco_tran_WecG"/>
    <property type="match status" value="1"/>
</dbReference>
<evidence type="ECO:0000256" key="1">
    <source>
        <dbReference type="ARBA" id="ARBA00022676"/>
    </source>
</evidence>
<comment type="pathway">
    <text evidence="5">Cell wall biogenesis; teichoic acid biosynthesis.</text>
</comment>
<organism evidence="6 7">
    <name type="scientific">Schleiferilactobacillus harbinensis DSM 16991</name>
    <dbReference type="NCBI Taxonomy" id="1122147"/>
    <lineage>
        <taxon>Bacteria</taxon>
        <taxon>Bacillati</taxon>
        <taxon>Bacillota</taxon>
        <taxon>Bacilli</taxon>
        <taxon>Lactobacillales</taxon>
        <taxon>Lactobacillaceae</taxon>
        <taxon>Schleiferilactobacillus</taxon>
    </lineage>
</organism>
<keyword evidence="3 5" id="KW-0777">Teichoic acid biosynthesis</keyword>
<gene>
    <name evidence="6" type="ORF">FC91_GL001722</name>
</gene>
<dbReference type="GO" id="GO:0071555">
    <property type="term" value="P:cell wall organization"/>
    <property type="evidence" value="ECO:0007669"/>
    <property type="project" value="UniProtKB-KW"/>
</dbReference>
<dbReference type="EC" id="2.4.1.187" evidence="5"/>
<dbReference type="Proteomes" id="UP000050949">
    <property type="component" value="Unassembled WGS sequence"/>
</dbReference>
<evidence type="ECO:0000313" key="7">
    <source>
        <dbReference type="Proteomes" id="UP000050949"/>
    </source>
</evidence>
<dbReference type="NCBIfam" id="TIGR00696">
    <property type="entry name" value="wecG_tagA_cpsF"/>
    <property type="match status" value="1"/>
</dbReference>
<evidence type="ECO:0000256" key="3">
    <source>
        <dbReference type="ARBA" id="ARBA00022944"/>
    </source>
</evidence>
<dbReference type="HAMAP" id="MF_02070">
    <property type="entry name" value="TagA_TarA"/>
    <property type="match status" value="1"/>
</dbReference>
<keyword evidence="1 5" id="KW-0328">Glycosyltransferase</keyword>
<dbReference type="PANTHER" id="PTHR34136">
    <property type="match status" value="1"/>
</dbReference>
<keyword evidence="4 5" id="KW-0961">Cell wall biogenesis/degradation</keyword>
<dbReference type="RefSeq" id="WP_027828551.1">
    <property type="nucleotide sequence ID" value="NZ_AUEH01000022.1"/>
</dbReference>
<proteinExistence type="inferred from homology"/>
<sequence length="241" mass="26946">MSRVNVLGMTFDNYTMAEFVDRLGRRLAKQEGTFIVTANPEIVMYAREHPEYQKLVDEADFVTADGIGVVKGAAMLGTPLKERVTGYDLMEKLLALAATEHYPVYFIGAKPGIADQAAAKARQRFAGLDIVGTHDGYFPLGDAGVTQQMIAAKPALVFAAMGYPRQEEFIAGMRRHLPDALFMGVGGSFDVLSGTVKRAPGWMQRAHLEWFYRLLKEPTRFKRMLILPRYLGVVRREAKKR</sequence>
<dbReference type="InterPro" id="IPR004629">
    <property type="entry name" value="WecG_TagA_CpsF"/>
</dbReference>
<name>A0A0R1XG87_9LACO</name>
<evidence type="ECO:0000256" key="4">
    <source>
        <dbReference type="ARBA" id="ARBA00023316"/>
    </source>
</evidence>
<dbReference type="CDD" id="cd06533">
    <property type="entry name" value="Glyco_transf_WecG_TagA"/>
    <property type="match status" value="1"/>
</dbReference>
<dbReference type="PATRIC" id="fig|1122147.4.peg.1780"/>
<dbReference type="GO" id="GO:0019350">
    <property type="term" value="P:teichoic acid biosynthetic process"/>
    <property type="evidence" value="ECO:0007669"/>
    <property type="project" value="UniProtKB-UniRule"/>
</dbReference>
<evidence type="ECO:0000313" key="6">
    <source>
        <dbReference type="EMBL" id="KRM28637.1"/>
    </source>
</evidence>
<keyword evidence="2 5" id="KW-0808">Transferase</keyword>
<protein>
    <recommendedName>
        <fullName evidence="5">N-acetylglucosaminyldiphosphoundecaprenol N-acetyl-beta-D-mannosaminyltransferase</fullName>
        <ecNumber evidence="5">2.4.1.187</ecNumber>
    </recommendedName>
    <alternativeName>
        <fullName evidence="5">N-acetylmannosaminyltransferase</fullName>
    </alternativeName>
    <alternativeName>
        <fullName evidence="5">UDP-N-acetylmannosamine transferase</fullName>
    </alternativeName>
    <alternativeName>
        <fullName evidence="5">UDP-N-acetylmannosamine:N-acetylglucosaminyl pyrophosphorylundecaprenol N-acetylmannosaminyltransferase</fullName>
    </alternativeName>
</protein>